<proteinExistence type="predicted"/>
<evidence type="ECO:0000313" key="1">
    <source>
        <dbReference type="EMBL" id="KKN59819.1"/>
    </source>
</evidence>
<dbReference type="EMBL" id="LAZR01000714">
    <property type="protein sequence ID" value="KKN59819.1"/>
    <property type="molecule type" value="Genomic_DNA"/>
</dbReference>
<comment type="caution">
    <text evidence="1">The sequence shown here is derived from an EMBL/GenBank/DDBJ whole genome shotgun (WGS) entry which is preliminary data.</text>
</comment>
<organism evidence="1">
    <name type="scientific">marine sediment metagenome</name>
    <dbReference type="NCBI Taxonomy" id="412755"/>
    <lineage>
        <taxon>unclassified sequences</taxon>
        <taxon>metagenomes</taxon>
        <taxon>ecological metagenomes</taxon>
    </lineage>
</organism>
<sequence length="63" mass="7493">MKTEFEKRWKRELDFWFSKEGEELQLCLVAQGYENIVFEKLMVMFGSGFSALKIIKSIRGQLK</sequence>
<accession>A0A0F9RYB7</accession>
<dbReference type="AlphaFoldDB" id="A0A0F9RYB7"/>
<name>A0A0F9RYB7_9ZZZZ</name>
<gene>
    <name evidence="1" type="ORF">LCGC14_0538170</name>
</gene>
<reference evidence="1" key="1">
    <citation type="journal article" date="2015" name="Nature">
        <title>Complex archaea that bridge the gap between prokaryotes and eukaryotes.</title>
        <authorList>
            <person name="Spang A."/>
            <person name="Saw J.H."/>
            <person name="Jorgensen S.L."/>
            <person name="Zaremba-Niedzwiedzka K."/>
            <person name="Martijn J."/>
            <person name="Lind A.E."/>
            <person name="van Eijk R."/>
            <person name="Schleper C."/>
            <person name="Guy L."/>
            <person name="Ettema T.J."/>
        </authorList>
    </citation>
    <scope>NUCLEOTIDE SEQUENCE</scope>
</reference>
<protein>
    <submittedName>
        <fullName evidence="1">Uncharacterized protein</fullName>
    </submittedName>
</protein>